<comment type="caution">
    <text evidence="2">The sequence shown here is derived from an EMBL/GenBank/DDBJ whole genome shotgun (WGS) entry which is preliminary data.</text>
</comment>
<name>A0A4R6TK46_9FLAO</name>
<dbReference type="AlphaFoldDB" id="A0A4R6TK46"/>
<dbReference type="InterPro" id="IPR037883">
    <property type="entry name" value="Knr4/Smi1-like_sf"/>
</dbReference>
<dbReference type="Proteomes" id="UP000295390">
    <property type="component" value="Unassembled WGS sequence"/>
</dbReference>
<evidence type="ECO:0000313" key="2">
    <source>
        <dbReference type="EMBL" id="TDQ28611.1"/>
    </source>
</evidence>
<accession>A0A4R6TK46</accession>
<sequence>MKDIKITESEKSISLKEFNSFLNEFNLKLPDTYKDFILKHNGGYPKLSAYGNPYEDGFEVDVFLCIDMTYNRTNISGDVILPSVNDTIDTHQVLENNIPKYLFSFGLDAGGNDFCISMREEDFGAIYAFYMDGTSEEPIFICDSFEEFINGLEDIEKYEED</sequence>
<dbReference type="SUPFAM" id="SSF160631">
    <property type="entry name" value="SMI1/KNR4-like"/>
    <property type="match status" value="1"/>
</dbReference>
<evidence type="ECO:0000259" key="1">
    <source>
        <dbReference type="SMART" id="SM00860"/>
    </source>
</evidence>
<dbReference type="RefSeq" id="WP_133535142.1">
    <property type="nucleotide sequence ID" value="NZ_SNYH01000002.1"/>
</dbReference>
<reference evidence="2 3" key="1">
    <citation type="submission" date="2019-03" db="EMBL/GenBank/DDBJ databases">
        <title>Genomic Encyclopedia of Type Strains, Phase III (KMG-III): the genomes of soil and plant-associated and newly described type strains.</title>
        <authorList>
            <person name="Whitman W."/>
        </authorList>
    </citation>
    <scope>NUCLEOTIDE SEQUENCE [LARGE SCALE GENOMIC DNA]</scope>
    <source>
        <strain evidence="2 3">CECT 8283</strain>
    </source>
</reference>
<dbReference type="Gene3D" id="3.40.1580.10">
    <property type="entry name" value="SMI1/KNR4-like"/>
    <property type="match status" value="1"/>
</dbReference>
<dbReference type="EMBL" id="SNYH01000002">
    <property type="protein sequence ID" value="TDQ28611.1"/>
    <property type="molecule type" value="Genomic_DNA"/>
</dbReference>
<dbReference type="SMART" id="SM00860">
    <property type="entry name" value="SMI1_KNR4"/>
    <property type="match status" value="1"/>
</dbReference>
<dbReference type="InterPro" id="IPR018958">
    <property type="entry name" value="Knr4/Smi1-like_dom"/>
</dbReference>
<protein>
    <submittedName>
        <fullName evidence="2">SMI1/KNR4 family protein SUKH-1</fullName>
    </submittedName>
</protein>
<proteinExistence type="predicted"/>
<keyword evidence="3" id="KW-1185">Reference proteome</keyword>
<dbReference type="OrthoDB" id="6637351at2"/>
<gene>
    <name evidence="2" type="ORF">DFQ07_0988</name>
</gene>
<organism evidence="2 3">
    <name type="scientific">Tenacibaculum caenipelagi</name>
    <dbReference type="NCBI Taxonomy" id="1325435"/>
    <lineage>
        <taxon>Bacteria</taxon>
        <taxon>Pseudomonadati</taxon>
        <taxon>Bacteroidota</taxon>
        <taxon>Flavobacteriia</taxon>
        <taxon>Flavobacteriales</taxon>
        <taxon>Flavobacteriaceae</taxon>
        <taxon>Tenacibaculum</taxon>
    </lineage>
</organism>
<dbReference type="Pfam" id="PF09346">
    <property type="entry name" value="SMI1_KNR4"/>
    <property type="match status" value="1"/>
</dbReference>
<evidence type="ECO:0000313" key="3">
    <source>
        <dbReference type="Proteomes" id="UP000295390"/>
    </source>
</evidence>
<feature type="domain" description="Knr4/Smi1-like" evidence="1">
    <location>
        <begin position="12"/>
        <end position="151"/>
    </location>
</feature>